<feature type="transmembrane region" description="Helical" evidence="2">
    <location>
        <begin position="108"/>
        <end position="124"/>
    </location>
</feature>
<dbReference type="AlphaFoldDB" id="A0A2T5K999"/>
<evidence type="ECO:0000313" key="4">
    <source>
        <dbReference type="Proteomes" id="UP000244060"/>
    </source>
</evidence>
<evidence type="ECO:0000313" key="3">
    <source>
        <dbReference type="EMBL" id="PTR18912.1"/>
    </source>
</evidence>
<evidence type="ECO:0000256" key="2">
    <source>
        <dbReference type="SAM" id="Phobius"/>
    </source>
</evidence>
<reference evidence="3 4" key="1">
    <citation type="submission" date="2018-04" db="EMBL/GenBank/DDBJ databases">
        <title>Genomic Encyclopedia of Type Strains, Phase III (KMG-III): the genomes of soil and plant-associated and newly described type strains.</title>
        <authorList>
            <person name="Whitman W."/>
        </authorList>
    </citation>
    <scope>NUCLEOTIDE SEQUENCE [LARGE SCALE GENOMIC DNA]</scope>
    <source>
        <strain evidence="3 4">KA25</strain>
    </source>
</reference>
<sequence length="125" mass="13001">MAQERPDRTESGSSTTPEASATGQDTSARLRADIDRGATGDKVPFMDPAAAPLGTDDEAAGTPPSPEQIARARAMEGRIPHGTANASARPRTVGELAGNETRRGLRPILIFGIIMVLVVIVALAL</sequence>
<comment type="caution">
    <text evidence="3">The sequence shown here is derived from an EMBL/GenBank/DDBJ whole genome shotgun (WGS) entry which is preliminary data.</text>
</comment>
<dbReference type="OrthoDB" id="7306245at2"/>
<feature type="compositionally biased region" description="Basic and acidic residues" evidence="1">
    <location>
        <begin position="28"/>
        <end position="39"/>
    </location>
</feature>
<feature type="region of interest" description="Disordered" evidence="1">
    <location>
        <begin position="1"/>
        <end position="66"/>
    </location>
</feature>
<dbReference type="EMBL" id="QAOT01000006">
    <property type="protein sequence ID" value="PTR18912.1"/>
    <property type="molecule type" value="Genomic_DNA"/>
</dbReference>
<keyword evidence="2" id="KW-1133">Transmembrane helix</keyword>
<protein>
    <submittedName>
        <fullName evidence="3">Uncharacterized protein</fullName>
    </submittedName>
</protein>
<evidence type="ECO:0000256" key="1">
    <source>
        <dbReference type="SAM" id="MobiDB-lite"/>
    </source>
</evidence>
<organism evidence="3 4">
    <name type="scientific">Cereibacter azotoformans</name>
    <dbReference type="NCBI Taxonomy" id="43057"/>
    <lineage>
        <taxon>Bacteria</taxon>
        <taxon>Pseudomonadati</taxon>
        <taxon>Pseudomonadota</taxon>
        <taxon>Alphaproteobacteria</taxon>
        <taxon>Rhodobacterales</taxon>
        <taxon>Paracoccaceae</taxon>
        <taxon>Cereibacter</taxon>
    </lineage>
</organism>
<name>A0A2T5K999_9RHOB</name>
<feature type="compositionally biased region" description="Basic and acidic residues" evidence="1">
    <location>
        <begin position="1"/>
        <end position="10"/>
    </location>
</feature>
<keyword evidence="2" id="KW-0472">Membrane</keyword>
<gene>
    <name evidence="3" type="ORF">C8J28_10660</name>
</gene>
<keyword evidence="2" id="KW-0812">Transmembrane</keyword>
<feature type="compositionally biased region" description="Polar residues" evidence="1">
    <location>
        <begin position="11"/>
        <end position="27"/>
    </location>
</feature>
<keyword evidence="4" id="KW-1185">Reference proteome</keyword>
<accession>A0A2T5K999</accession>
<dbReference type="RefSeq" id="WP_011908248.1">
    <property type="nucleotide sequence ID" value="NZ_CP089965.1"/>
</dbReference>
<dbReference type="Proteomes" id="UP000244060">
    <property type="component" value="Unassembled WGS sequence"/>
</dbReference>
<proteinExistence type="predicted"/>